<keyword evidence="3" id="KW-1185">Reference proteome</keyword>
<organism evidence="2 3">
    <name type="scientific">Trujillonella endophytica</name>
    <dbReference type="NCBI Taxonomy" id="673521"/>
    <lineage>
        <taxon>Bacteria</taxon>
        <taxon>Bacillati</taxon>
        <taxon>Actinomycetota</taxon>
        <taxon>Actinomycetes</taxon>
        <taxon>Geodermatophilales</taxon>
        <taxon>Geodermatophilaceae</taxon>
        <taxon>Trujillonella</taxon>
    </lineage>
</organism>
<evidence type="ECO:0000313" key="3">
    <source>
        <dbReference type="Proteomes" id="UP000198960"/>
    </source>
</evidence>
<accession>A0A1H8SL38</accession>
<evidence type="ECO:0000256" key="1">
    <source>
        <dbReference type="SAM" id="MobiDB-lite"/>
    </source>
</evidence>
<dbReference type="RefSeq" id="WP_091942227.1">
    <property type="nucleotide sequence ID" value="NZ_FOEE01000004.1"/>
</dbReference>
<reference evidence="3" key="1">
    <citation type="submission" date="2016-10" db="EMBL/GenBank/DDBJ databases">
        <authorList>
            <person name="Varghese N."/>
            <person name="Submissions S."/>
        </authorList>
    </citation>
    <scope>NUCLEOTIDE SEQUENCE [LARGE SCALE GENOMIC DNA]</scope>
    <source>
        <strain evidence="3">DSM 45413</strain>
    </source>
</reference>
<feature type="region of interest" description="Disordered" evidence="1">
    <location>
        <begin position="172"/>
        <end position="193"/>
    </location>
</feature>
<dbReference type="STRING" id="673521.SAMN05660991_01785"/>
<dbReference type="PANTHER" id="PTHR37163">
    <property type="entry name" value="CONSERVED PROTEIN"/>
    <property type="match status" value="1"/>
</dbReference>
<proteinExistence type="predicted"/>
<dbReference type="OrthoDB" id="13546at2"/>
<evidence type="ECO:0000313" key="2">
    <source>
        <dbReference type="EMBL" id="SEO78998.1"/>
    </source>
</evidence>
<dbReference type="InterPro" id="IPR007511">
    <property type="entry name" value="DUF501"/>
</dbReference>
<gene>
    <name evidence="2" type="ORF">SAMN05660991_01785</name>
</gene>
<dbReference type="Pfam" id="PF04417">
    <property type="entry name" value="DUF501"/>
    <property type="match status" value="1"/>
</dbReference>
<protein>
    <submittedName>
        <fullName evidence="2">Uncharacterized protein</fullName>
    </submittedName>
</protein>
<dbReference type="AlphaFoldDB" id="A0A1H8SL38"/>
<sequence length="193" mass="20023">MSGPSGPGGPVREPVTPADREVVARQLGRPPRALAAVAHRCPCGQPDVVETSPRLEDGTPFPTLYYLTCPRASAAASRLESAGRMREWQDELGADPELAAAYLAAHEAFLAARDAAARPGEAVLETRSTAGGMPDRVKCLHALAGHSLAAGPGVNPIGDRAVAEMAPWWAKGPCAAPEQAGPGHGEPEQQEDA</sequence>
<dbReference type="EMBL" id="FOEE01000004">
    <property type="protein sequence ID" value="SEO78998.1"/>
    <property type="molecule type" value="Genomic_DNA"/>
</dbReference>
<dbReference type="PANTHER" id="PTHR37163:SF1">
    <property type="entry name" value="DUF501 DOMAIN-CONTAINING PROTEIN"/>
    <property type="match status" value="1"/>
</dbReference>
<name>A0A1H8SL38_9ACTN</name>
<dbReference type="Proteomes" id="UP000198960">
    <property type="component" value="Unassembled WGS sequence"/>
</dbReference>